<dbReference type="Proteomes" id="UP000294257">
    <property type="component" value="Unassembled WGS sequence"/>
</dbReference>
<comment type="caution">
    <text evidence="2">The sequence shown here is derived from an EMBL/GenBank/DDBJ whole genome shotgun (WGS) entry which is preliminary data.</text>
</comment>
<evidence type="ECO:0000313" key="2">
    <source>
        <dbReference type="EMBL" id="RZS34310.1"/>
    </source>
</evidence>
<feature type="domain" description="DUF397" evidence="1">
    <location>
        <begin position="34"/>
        <end position="83"/>
    </location>
</feature>
<dbReference type="Pfam" id="PF04149">
    <property type="entry name" value="DUF397"/>
    <property type="match status" value="2"/>
</dbReference>
<gene>
    <name evidence="2" type="ORF">EV193_10997</name>
</gene>
<accession>A0A4Q7KHC9</accession>
<sequence length="84" mass="9396">MRIERIMMTLPEPDGLVWRKSSYSASNGDCVEVAWRKSSYSGTNGNCVEVAWVDGIALRDSKNDSGPTIVFSGPEWRAFLRLAR</sequence>
<reference evidence="2 3" key="1">
    <citation type="submission" date="2019-02" db="EMBL/GenBank/DDBJ databases">
        <title>Genomic Encyclopedia of Type Strains, Phase IV (KMG-IV): sequencing the most valuable type-strain genomes for metagenomic binning, comparative biology and taxonomic classification.</title>
        <authorList>
            <person name="Goeker M."/>
        </authorList>
    </citation>
    <scope>NUCLEOTIDE SEQUENCE [LARGE SCALE GENOMIC DNA]</scope>
    <source>
        <strain evidence="2 3">DSM 101727</strain>
    </source>
</reference>
<name>A0A4Q7KHC9_9PSEU</name>
<proteinExistence type="predicted"/>
<keyword evidence="3" id="KW-1185">Reference proteome</keyword>
<dbReference type="InterPro" id="IPR007278">
    <property type="entry name" value="DUF397"/>
</dbReference>
<organism evidence="2 3">
    <name type="scientific">Herbihabitans rhizosphaerae</name>
    <dbReference type="NCBI Taxonomy" id="1872711"/>
    <lineage>
        <taxon>Bacteria</taxon>
        <taxon>Bacillati</taxon>
        <taxon>Actinomycetota</taxon>
        <taxon>Actinomycetes</taxon>
        <taxon>Pseudonocardiales</taxon>
        <taxon>Pseudonocardiaceae</taxon>
        <taxon>Herbihabitans</taxon>
    </lineage>
</organism>
<dbReference type="EMBL" id="SGWQ01000009">
    <property type="protein sequence ID" value="RZS34310.1"/>
    <property type="molecule type" value="Genomic_DNA"/>
</dbReference>
<dbReference type="AlphaFoldDB" id="A0A4Q7KHC9"/>
<evidence type="ECO:0000259" key="1">
    <source>
        <dbReference type="Pfam" id="PF04149"/>
    </source>
</evidence>
<evidence type="ECO:0000313" key="3">
    <source>
        <dbReference type="Proteomes" id="UP000294257"/>
    </source>
</evidence>
<feature type="domain" description="DUF397" evidence="1">
    <location>
        <begin position="16"/>
        <end position="33"/>
    </location>
</feature>
<protein>
    <submittedName>
        <fullName evidence="2">Uncharacterized protein DUF397</fullName>
    </submittedName>
</protein>